<gene>
    <name evidence="1" type="ORF">RRF57_008949</name>
</gene>
<sequence length="89" mass="10239">MASLTKKPQACEPPTSFGAFIEAFNLVCQPGSLISDFRRFARNSGNEFIRHIKHFDRREYLRECNQEFSLNDFNGNIVDDPLESNLGNR</sequence>
<proteinExistence type="predicted"/>
<accession>A0AAN7UIR0</accession>
<keyword evidence="2" id="KW-1185">Reference proteome</keyword>
<evidence type="ECO:0000313" key="1">
    <source>
        <dbReference type="EMBL" id="KAK5633235.1"/>
    </source>
</evidence>
<dbReference type="AlphaFoldDB" id="A0AAN7UIR0"/>
<organism evidence="1 2">
    <name type="scientific">Xylaria bambusicola</name>
    <dbReference type="NCBI Taxonomy" id="326684"/>
    <lineage>
        <taxon>Eukaryota</taxon>
        <taxon>Fungi</taxon>
        <taxon>Dikarya</taxon>
        <taxon>Ascomycota</taxon>
        <taxon>Pezizomycotina</taxon>
        <taxon>Sordariomycetes</taxon>
        <taxon>Xylariomycetidae</taxon>
        <taxon>Xylariales</taxon>
        <taxon>Xylariaceae</taxon>
        <taxon>Xylaria</taxon>
    </lineage>
</organism>
<protein>
    <submittedName>
        <fullName evidence="1">Uncharacterized protein</fullName>
    </submittedName>
</protein>
<evidence type="ECO:0000313" key="2">
    <source>
        <dbReference type="Proteomes" id="UP001305414"/>
    </source>
</evidence>
<comment type="caution">
    <text evidence="1">The sequence shown here is derived from an EMBL/GenBank/DDBJ whole genome shotgun (WGS) entry which is preliminary data.</text>
</comment>
<dbReference type="EMBL" id="JAWHQM010000031">
    <property type="protein sequence ID" value="KAK5633235.1"/>
    <property type="molecule type" value="Genomic_DNA"/>
</dbReference>
<dbReference type="Proteomes" id="UP001305414">
    <property type="component" value="Unassembled WGS sequence"/>
</dbReference>
<name>A0AAN7UIR0_9PEZI</name>
<reference evidence="1 2" key="1">
    <citation type="submission" date="2023-10" db="EMBL/GenBank/DDBJ databases">
        <title>Draft genome sequence of Xylaria bambusicola isolate GMP-LS, the root and basal stem rot pathogen of sugarcane in Indonesia.</title>
        <authorList>
            <person name="Selvaraj P."/>
            <person name="Muralishankar V."/>
            <person name="Muruganantham S."/>
            <person name="Sp S."/>
            <person name="Haryani S."/>
            <person name="Lau K.J.X."/>
            <person name="Naqvi N.I."/>
        </authorList>
    </citation>
    <scope>NUCLEOTIDE SEQUENCE [LARGE SCALE GENOMIC DNA]</scope>
    <source>
        <strain evidence="1">GMP-LS</strain>
    </source>
</reference>